<proteinExistence type="predicted"/>
<organism evidence="2 3">
    <name type="scientific">Taylorella equigenitalis (strain MCE9)</name>
    <dbReference type="NCBI Taxonomy" id="937774"/>
    <lineage>
        <taxon>Bacteria</taxon>
        <taxon>Pseudomonadati</taxon>
        <taxon>Pseudomonadota</taxon>
        <taxon>Betaproteobacteria</taxon>
        <taxon>Burkholderiales</taxon>
        <taxon>Alcaligenaceae</taxon>
        <taxon>Taylorella</taxon>
    </lineage>
</organism>
<evidence type="ECO:0000313" key="3">
    <source>
        <dbReference type="Proteomes" id="UP000007472"/>
    </source>
</evidence>
<keyword evidence="1" id="KW-0472">Membrane</keyword>
<sequence>MLKSIKELLLYIAHPKYIEHGPAHSDFSLNVPLGRIFKWVLLMWLVDLVIFAPIVVAVSKNLGVDNQIDPTLPYLVPLAAVWAPIVEELIFRFSLRRPMFWILCIPLGIMVFGSGPIFLSFAVVGVLVLVIIYLDSTGKLEEKYALPPKYKAVYYAYFPFVFHASVIVFACLHVFNYDIEEVSVLMFLLVVPQLVTGYVIAWFRMKYSFISGVVFHAIFNGGPVILVWLAMKALKSLPPEEYEKIMKSMESVFNPILNLI</sequence>
<feature type="transmembrane region" description="Helical" evidence="1">
    <location>
        <begin position="39"/>
        <end position="59"/>
    </location>
</feature>
<gene>
    <name evidence="2" type="ordered locus">TEQUI_0957</name>
</gene>
<feature type="transmembrane region" description="Helical" evidence="1">
    <location>
        <begin position="71"/>
        <end position="91"/>
    </location>
</feature>
<reference evidence="2 3" key="1">
    <citation type="journal article" date="2011" name="J. Bacteriol.">
        <title>Genome sequence of Taylorella equigenitalis MCE9, the causative agent of contagious equine metritis.</title>
        <authorList>
            <person name="Hebert L."/>
            <person name="Moumen B."/>
            <person name="Duquesne F."/>
            <person name="Breuil M.F."/>
            <person name="Laugier C."/>
            <person name="Batto J.M."/>
            <person name="Renault P."/>
            <person name="Petry S."/>
        </authorList>
    </citation>
    <scope>NUCLEOTIDE SEQUENCE [LARGE SCALE GENOMIC DNA]</scope>
    <source>
        <strain evidence="2 3">MCE9</strain>
    </source>
</reference>
<feature type="transmembrane region" description="Helical" evidence="1">
    <location>
        <begin position="182"/>
        <end position="203"/>
    </location>
</feature>
<accession>A0A654KHG0</accession>
<dbReference type="AlphaFoldDB" id="A0A654KHG0"/>
<evidence type="ECO:0000256" key="1">
    <source>
        <dbReference type="SAM" id="Phobius"/>
    </source>
</evidence>
<name>A0A654KHG0_TAYEM</name>
<keyword evidence="1" id="KW-1133">Transmembrane helix</keyword>
<evidence type="ECO:0000313" key="2">
    <source>
        <dbReference type="EMBL" id="ADU91887.1"/>
    </source>
</evidence>
<protein>
    <submittedName>
        <fullName evidence="2">Putative membrane protein</fullName>
    </submittedName>
</protein>
<dbReference type="Proteomes" id="UP000007472">
    <property type="component" value="Chromosome"/>
</dbReference>
<dbReference type="KEGG" id="teq:TEQUI_0957"/>
<feature type="transmembrane region" description="Helical" evidence="1">
    <location>
        <begin position="154"/>
        <end position="175"/>
    </location>
</feature>
<keyword evidence="1" id="KW-0812">Transmembrane</keyword>
<feature type="transmembrane region" description="Helical" evidence="1">
    <location>
        <begin position="103"/>
        <end position="134"/>
    </location>
</feature>
<dbReference type="EMBL" id="CP002456">
    <property type="protein sequence ID" value="ADU91887.1"/>
    <property type="molecule type" value="Genomic_DNA"/>
</dbReference>
<feature type="transmembrane region" description="Helical" evidence="1">
    <location>
        <begin position="209"/>
        <end position="231"/>
    </location>
</feature>